<dbReference type="Pfam" id="PF01625">
    <property type="entry name" value="PMSR"/>
    <property type="match status" value="1"/>
</dbReference>
<dbReference type="InterPro" id="IPR002569">
    <property type="entry name" value="Met_Sox_Rdtase_MsrA_dom"/>
</dbReference>
<dbReference type="EMBL" id="CP071382">
    <property type="protein sequence ID" value="QSV46994.1"/>
    <property type="molecule type" value="Genomic_DNA"/>
</dbReference>
<comment type="similarity">
    <text evidence="5">Belongs to the MsrA Met sulfoxide reductase family.</text>
</comment>
<evidence type="ECO:0000256" key="1">
    <source>
        <dbReference type="ARBA" id="ARBA00023002"/>
    </source>
</evidence>
<comment type="catalytic activity">
    <reaction evidence="4 5">
        <text>[thioredoxin]-disulfide + L-methionine + H2O = L-methionine (S)-S-oxide + [thioredoxin]-dithiol</text>
        <dbReference type="Rhea" id="RHEA:19993"/>
        <dbReference type="Rhea" id="RHEA-COMP:10698"/>
        <dbReference type="Rhea" id="RHEA-COMP:10700"/>
        <dbReference type="ChEBI" id="CHEBI:15377"/>
        <dbReference type="ChEBI" id="CHEBI:29950"/>
        <dbReference type="ChEBI" id="CHEBI:50058"/>
        <dbReference type="ChEBI" id="CHEBI:57844"/>
        <dbReference type="ChEBI" id="CHEBI:58772"/>
        <dbReference type="EC" id="1.8.4.11"/>
    </reaction>
</comment>
<dbReference type="HAMAP" id="MF_01401">
    <property type="entry name" value="MsrA"/>
    <property type="match status" value="1"/>
</dbReference>
<name>A0ABX7Q6J2_9BACT</name>
<dbReference type="PANTHER" id="PTHR43774">
    <property type="entry name" value="PEPTIDE METHIONINE SULFOXIDE REDUCTASE"/>
    <property type="match status" value="1"/>
</dbReference>
<evidence type="ECO:0000313" key="7">
    <source>
        <dbReference type="EMBL" id="QSV46994.1"/>
    </source>
</evidence>
<protein>
    <recommendedName>
        <fullName evidence="5">Peptide methionine sulfoxide reductase MsrA</fullName>
        <shortName evidence="5">Protein-methionine-S-oxide reductase</shortName>
        <ecNumber evidence="5">1.8.4.11</ecNumber>
    </recommendedName>
    <alternativeName>
        <fullName evidence="5">Peptide-methionine (S)-S-oxide reductase</fullName>
        <shortName evidence="5">Peptide Met(O) reductase</shortName>
    </alternativeName>
</protein>
<evidence type="ECO:0000256" key="4">
    <source>
        <dbReference type="ARBA" id="ARBA00048782"/>
    </source>
</evidence>
<comment type="function">
    <text evidence="2 5">Has an important function as a repair enzyme for proteins that have been inactivated by oxidation. Catalyzes the reversible oxidation-reduction of methionine sulfoxide in proteins to methionine.</text>
</comment>
<dbReference type="Proteomes" id="UP000663651">
    <property type="component" value="Chromosome"/>
</dbReference>
<reference evidence="7 8" key="1">
    <citation type="submission" date="2021-03" db="EMBL/GenBank/DDBJ databases">
        <title>Geobacter metallireducens gen. nov. sp. nov., a microorganism capable of coupling the complete oxidation of organic compounds to the reduction of iron and other metals.</title>
        <authorList>
            <person name="Li Y."/>
        </authorList>
    </citation>
    <scope>NUCLEOTIDE SEQUENCE [LARGE SCALE GENOMIC DNA]</scope>
    <source>
        <strain evidence="7 8">Jerry-YX</strain>
    </source>
</reference>
<dbReference type="SUPFAM" id="SSF55068">
    <property type="entry name" value="Peptide methionine sulfoxide reductase"/>
    <property type="match status" value="1"/>
</dbReference>
<keyword evidence="1 5" id="KW-0560">Oxidoreductase</keyword>
<dbReference type="NCBIfam" id="TIGR00401">
    <property type="entry name" value="msrA"/>
    <property type="match status" value="1"/>
</dbReference>
<dbReference type="EC" id="1.8.4.11" evidence="5"/>
<gene>
    <name evidence="5 7" type="primary">msrA</name>
    <name evidence="7" type="ORF">JZM60_06940</name>
</gene>
<accession>A0ABX7Q6J2</accession>
<dbReference type="GO" id="GO:0008113">
    <property type="term" value="F:peptide-methionine (S)-S-oxide reductase activity"/>
    <property type="evidence" value="ECO:0007669"/>
    <property type="project" value="UniProtKB-EC"/>
</dbReference>
<sequence>MAAKKYSDDELKQRLTPLQYRVTRESGTEPPLGREAAARQVTTLAGGCFWGMQDLLRKQPGVIATEVGYTGGNVPNATYENHAGHAEAVRIEFDPTKTSYEALLRFFFRMHDPTTLNRQGNDIGSSYRSAIFYHDAEQKRIAEKVKAEVDASGKWKRPVVTEIVPAGPWWRAEEYHQDYLVKNPGGYTCHWVRE</sequence>
<proteinExistence type="inferred from homology"/>
<organism evidence="7 8">
    <name type="scientific">Geobacter benzoatilyticus</name>
    <dbReference type="NCBI Taxonomy" id="2815309"/>
    <lineage>
        <taxon>Bacteria</taxon>
        <taxon>Pseudomonadati</taxon>
        <taxon>Thermodesulfobacteriota</taxon>
        <taxon>Desulfuromonadia</taxon>
        <taxon>Geobacterales</taxon>
        <taxon>Geobacteraceae</taxon>
        <taxon>Geobacter</taxon>
    </lineage>
</organism>
<feature type="domain" description="Peptide methionine sulphoxide reductase MsrA" evidence="6">
    <location>
        <begin position="43"/>
        <end position="189"/>
    </location>
</feature>
<dbReference type="Gene3D" id="2.170.150.20">
    <property type="entry name" value="Peptide methionine sulfoxide reductase"/>
    <property type="match status" value="1"/>
</dbReference>
<evidence type="ECO:0000256" key="5">
    <source>
        <dbReference type="HAMAP-Rule" id="MF_01401"/>
    </source>
</evidence>
<dbReference type="InterPro" id="IPR036509">
    <property type="entry name" value="Met_Sox_Rdtase_MsrA_sf"/>
</dbReference>
<dbReference type="Gene3D" id="3.30.1060.10">
    <property type="entry name" value="Peptide methionine sulphoxide reductase MsrA"/>
    <property type="match status" value="1"/>
</dbReference>
<dbReference type="PANTHER" id="PTHR43774:SF1">
    <property type="entry name" value="PEPTIDE METHIONINE SULFOXIDE REDUCTASE MSRA 2"/>
    <property type="match status" value="1"/>
</dbReference>
<comment type="catalytic activity">
    <reaction evidence="3 5">
        <text>L-methionyl-[protein] + [thioredoxin]-disulfide + H2O = L-methionyl-(S)-S-oxide-[protein] + [thioredoxin]-dithiol</text>
        <dbReference type="Rhea" id="RHEA:14217"/>
        <dbReference type="Rhea" id="RHEA-COMP:10698"/>
        <dbReference type="Rhea" id="RHEA-COMP:10700"/>
        <dbReference type="Rhea" id="RHEA-COMP:12313"/>
        <dbReference type="Rhea" id="RHEA-COMP:12315"/>
        <dbReference type="ChEBI" id="CHEBI:15377"/>
        <dbReference type="ChEBI" id="CHEBI:16044"/>
        <dbReference type="ChEBI" id="CHEBI:29950"/>
        <dbReference type="ChEBI" id="CHEBI:44120"/>
        <dbReference type="ChEBI" id="CHEBI:50058"/>
        <dbReference type="EC" id="1.8.4.11"/>
    </reaction>
</comment>
<evidence type="ECO:0000256" key="3">
    <source>
        <dbReference type="ARBA" id="ARBA00047806"/>
    </source>
</evidence>
<keyword evidence="8" id="KW-1185">Reference proteome</keyword>
<feature type="active site" evidence="5">
    <location>
        <position position="48"/>
    </location>
</feature>
<dbReference type="SUPFAM" id="SSF51316">
    <property type="entry name" value="Mss4-like"/>
    <property type="match status" value="1"/>
</dbReference>
<evidence type="ECO:0000256" key="2">
    <source>
        <dbReference type="ARBA" id="ARBA00024679"/>
    </source>
</evidence>
<evidence type="ECO:0000259" key="6">
    <source>
        <dbReference type="Pfam" id="PF01625"/>
    </source>
</evidence>
<evidence type="ECO:0000313" key="8">
    <source>
        <dbReference type="Proteomes" id="UP000663651"/>
    </source>
</evidence>
<dbReference type="InterPro" id="IPR011057">
    <property type="entry name" value="Mss4-like_sf"/>
</dbReference>